<evidence type="ECO:0000259" key="1">
    <source>
        <dbReference type="PROSITE" id="PS50837"/>
    </source>
</evidence>
<dbReference type="Pfam" id="PF05729">
    <property type="entry name" value="NACHT"/>
    <property type="match status" value="1"/>
</dbReference>
<dbReference type="EMBL" id="ASZQ01000188">
    <property type="protein sequence ID" value="EPF22229.1"/>
    <property type="molecule type" value="Genomic_DNA"/>
</dbReference>
<evidence type="ECO:0000313" key="3">
    <source>
        <dbReference type="Proteomes" id="UP000014617"/>
    </source>
</evidence>
<proteinExistence type="predicted"/>
<dbReference type="InterPro" id="IPR007111">
    <property type="entry name" value="NACHT_NTPase"/>
</dbReference>
<organism evidence="2 3">
    <name type="scientific">Microcystis aeruginosa SPC777</name>
    <dbReference type="NCBI Taxonomy" id="482300"/>
    <lineage>
        <taxon>Bacteria</taxon>
        <taxon>Bacillati</taxon>
        <taxon>Cyanobacteriota</taxon>
        <taxon>Cyanophyceae</taxon>
        <taxon>Oscillatoriophycideae</taxon>
        <taxon>Chroococcales</taxon>
        <taxon>Microcystaceae</taxon>
        <taxon>Microcystis</taxon>
    </lineage>
</organism>
<dbReference type="InterPro" id="IPR027417">
    <property type="entry name" value="P-loop_NTPase"/>
</dbReference>
<evidence type="ECO:0000313" key="2">
    <source>
        <dbReference type="EMBL" id="EPF22229.1"/>
    </source>
</evidence>
<comment type="caution">
    <text evidence="2">The sequence shown here is derived from an EMBL/GenBank/DDBJ whole genome shotgun (WGS) entry which is preliminary data.</text>
</comment>
<dbReference type="PROSITE" id="PS50837">
    <property type="entry name" value="NACHT"/>
    <property type="match status" value="1"/>
</dbReference>
<dbReference type="SUPFAM" id="SSF52540">
    <property type="entry name" value="P-loop containing nucleoside triphosphate hydrolases"/>
    <property type="match status" value="1"/>
</dbReference>
<dbReference type="PANTHER" id="PTHR46844">
    <property type="entry name" value="SLR5058 PROTEIN"/>
    <property type="match status" value="1"/>
</dbReference>
<protein>
    <submittedName>
        <fullName evidence="2">Putative NTPase (NACHT family)</fullName>
    </submittedName>
</protein>
<dbReference type="AlphaFoldDB" id="S3KBL6"/>
<gene>
    <name evidence="2" type="ORF">MAESPC_01921</name>
</gene>
<feature type="domain" description="NACHT" evidence="1">
    <location>
        <begin position="183"/>
        <end position="317"/>
    </location>
</feature>
<dbReference type="PATRIC" id="fig|482300.6.peg.2148"/>
<accession>S3KBL6</accession>
<sequence length="627" mass="72051">MQEGIIKTLLKWYPTGIGGGITAHFLINHEWTQALVSTFVTACIALWTQFSQGFMREMEKILKNAGEMFAKWLAKWLPETIKKPLQTFRFQSQYCQNLVDNYRAFRTEGLITRNPFTPDLEKVFVPLQVAPKDAGTASQTLIPLSVSDKKRLPKTVIPGQESKKEELDIWNFLARIIDQPAYKHMVIIGGPGSGKTTLLEHLTLTYAQNKQYKYARKSPKLIPILLFLRKICDSITSKKEPDLSQLITEQLKNAESGLEINLPPKWFEEKLSQGKCLVMLDGMDEVADEKKRQLVSEWIDEQIRQYRKTTFILTSRPLGYRNSQLKEVTTSLEVKPFNFKQISKFVHSWYLENQILSEVRKVDTGVRIRAEQKANDLITRLQEHPPTLDMAQNPLLLTMIATLHNSGQVLPKSRGVLYEEMCYVLLERRRESKSLPDSLNLTREQKQSILQVLAFELKCQKIREFDLTKGTAIIKDELTNVAGNKIIPETFIKYIESDSGLIVEIEEGVYGFAHLSFQDYLTAVQVKEVNQEQLLIDNINHDWWAEVIRLYAPKNDTSKLIEAALDNPTELSLILAFDCLDEGKKVQQEVRERLEKKLEEDLNSPDQHISDRAGRVKLSRLTKITSN</sequence>
<dbReference type="Gene3D" id="3.40.50.300">
    <property type="entry name" value="P-loop containing nucleotide triphosphate hydrolases"/>
    <property type="match status" value="1"/>
</dbReference>
<dbReference type="PANTHER" id="PTHR46844:SF1">
    <property type="entry name" value="SLR5058 PROTEIN"/>
    <property type="match status" value="1"/>
</dbReference>
<name>S3KBL6_MICAE</name>
<dbReference type="Proteomes" id="UP000014617">
    <property type="component" value="Unassembled WGS sequence"/>
</dbReference>
<reference evidence="2 3" key="1">
    <citation type="journal article" date="2013" name="Genome Announc.">
        <title>Draft Genome Sequence of the Brazilian Toxic Bloom-Forming Cyanobacterium Microcystis aeruginosa Strain SPC777.</title>
        <authorList>
            <person name="Fiore M.F."/>
            <person name="Alvarenga D.O."/>
            <person name="Varani A.M."/>
            <person name="Hoff-Risseti C."/>
            <person name="Crespim E."/>
            <person name="Ramos R.T."/>
            <person name="Silva A."/>
            <person name="Schaker P.D."/>
            <person name="Heck K."/>
            <person name="Rigonato J."/>
            <person name="Schneider M.P."/>
        </authorList>
    </citation>
    <scope>NUCLEOTIDE SEQUENCE [LARGE SCALE GENOMIC DNA]</scope>
    <source>
        <strain evidence="3">SPC 777</strain>
    </source>
</reference>